<feature type="compositionally biased region" description="Basic and acidic residues" evidence="1">
    <location>
        <begin position="31"/>
        <end position="40"/>
    </location>
</feature>
<dbReference type="Proteomes" id="UP000315496">
    <property type="component" value="Unassembled WGS sequence"/>
</dbReference>
<gene>
    <name evidence="2" type="ORF">GMRT_25198</name>
</gene>
<dbReference type="EMBL" id="VDLU01000028">
    <property type="protein sequence ID" value="TNJ26123.1"/>
    <property type="molecule type" value="Genomic_DNA"/>
</dbReference>
<accession>A0A4Z1SWL1</accession>
<organism evidence="2 3">
    <name type="scientific">Giardia muris</name>
    <dbReference type="NCBI Taxonomy" id="5742"/>
    <lineage>
        <taxon>Eukaryota</taxon>
        <taxon>Metamonada</taxon>
        <taxon>Diplomonadida</taxon>
        <taxon>Hexamitidae</taxon>
        <taxon>Giardiinae</taxon>
        <taxon>Giardia</taxon>
    </lineage>
</organism>
<comment type="caution">
    <text evidence="2">The sequence shown here is derived from an EMBL/GenBank/DDBJ whole genome shotgun (WGS) entry which is preliminary data.</text>
</comment>
<protein>
    <submittedName>
        <fullName evidence="2">Uncharacterized protein</fullName>
    </submittedName>
</protein>
<feature type="compositionally biased region" description="Basic and acidic residues" evidence="1">
    <location>
        <begin position="7"/>
        <end position="17"/>
    </location>
</feature>
<evidence type="ECO:0000313" key="2">
    <source>
        <dbReference type="EMBL" id="TNJ26123.1"/>
    </source>
</evidence>
<keyword evidence="3" id="KW-1185">Reference proteome</keyword>
<feature type="region of interest" description="Disordered" evidence="1">
    <location>
        <begin position="1"/>
        <end position="81"/>
    </location>
</feature>
<reference evidence="2 3" key="1">
    <citation type="submission" date="2019-05" db="EMBL/GenBank/DDBJ databases">
        <title>The compact genome of Giardia muris reveals important steps in the evolution of intestinal protozoan parasites.</title>
        <authorList>
            <person name="Xu F."/>
            <person name="Jimenez-Gonzalez A."/>
            <person name="Einarsson E."/>
            <person name="Astvaldsson A."/>
            <person name="Peirasmaki D."/>
            <person name="Eckmann L."/>
            <person name="Andersson J.O."/>
            <person name="Svard S.G."/>
            <person name="Jerlstrom-Hultqvist J."/>
        </authorList>
    </citation>
    <scope>NUCLEOTIDE SEQUENCE [LARGE SCALE GENOMIC DNA]</scope>
    <source>
        <strain evidence="2 3">Roberts-Thomson</strain>
    </source>
</reference>
<dbReference type="VEuPathDB" id="GiardiaDB:GMRT_25198"/>
<name>A0A4Z1SWL1_GIAMU</name>
<proteinExistence type="predicted"/>
<dbReference type="AlphaFoldDB" id="A0A4Z1SWL1"/>
<evidence type="ECO:0000313" key="3">
    <source>
        <dbReference type="Proteomes" id="UP000315496"/>
    </source>
</evidence>
<sequence length="81" mass="9010">MESTTLKQDDKISHLRTENASLQEQLSSSKKAQEEAEERLSQMNQEMSSSKPSSPRPTRRRTPSTNSSRTGNDGTGLRSIS</sequence>
<evidence type="ECO:0000256" key="1">
    <source>
        <dbReference type="SAM" id="MobiDB-lite"/>
    </source>
</evidence>